<protein>
    <submittedName>
        <fullName evidence="1">Uncharacterized protein</fullName>
    </submittedName>
</protein>
<sequence>MHMRVVRFIVESREPLQVSHRDAQVFRKRLGLGTEHIPPAGTIVKAEPLCIFTSERNNYRPHVAAVFVELLRHLCEIHLYTVIREQPMRTEPFGARAGSDIIRIGFSVQRSSGVVLDGTGDKFRGGFYRLLLLVVLVLEHISSVRKIAENFIDQLLLIPTDRGEPFGVINFLHTITGSDILCVPSTPLPSARLQELKLRN</sequence>
<gene>
    <name evidence="1" type="ORF">ADH66_15385</name>
</gene>
<organism evidence="1 2">
    <name type="scientific">Acutalibacter muris</name>
    <dbReference type="NCBI Taxonomy" id="1796620"/>
    <lineage>
        <taxon>Bacteria</taxon>
        <taxon>Bacillati</taxon>
        <taxon>Bacillota</taxon>
        <taxon>Clostridia</taxon>
        <taxon>Eubacteriales</taxon>
        <taxon>Acutalibacteraceae</taxon>
        <taxon>Acutalibacter</taxon>
    </lineage>
</organism>
<evidence type="ECO:0000313" key="1">
    <source>
        <dbReference type="EMBL" id="ASB41915.1"/>
    </source>
</evidence>
<accession>A0ABN5A4Y1</accession>
<name>A0ABN5A4Y1_9FIRM</name>
<evidence type="ECO:0000313" key="2">
    <source>
        <dbReference type="Proteomes" id="UP000196710"/>
    </source>
</evidence>
<reference evidence="2" key="1">
    <citation type="submission" date="2017-05" db="EMBL/GenBank/DDBJ databases">
        <title>Improved OligoMM genomes.</title>
        <authorList>
            <person name="Garzetti D."/>
        </authorList>
    </citation>
    <scope>NUCLEOTIDE SEQUENCE [LARGE SCALE GENOMIC DNA]</scope>
    <source>
        <strain evidence="2">KB18</strain>
    </source>
</reference>
<dbReference type="Proteomes" id="UP000196710">
    <property type="component" value="Chromosome"/>
</dbReference>
<proteinExistence type="predicted"/>
<dbReference type="EMBL" id="CP021422">
    <property type="protein sequence ID" value="ASB41915.1"/>
    <property type="molecule type" value="Genomic_DNA"/>
</dbReference>
<keyword evidence="2" id="KW-1185">Reference proteome</keyword>